<evidence type="ECO:0000256" key="2">
    <source>
        <dbReference type="ARBA" id="ARBA00023315"/>
    </source>
</evidence>
<keyword evidence="4" id="KW-0687">Ribonucleoprotein</keyword>
<evidence type="ECO:0000256" key="1">
    <source>
        <dbReference type="ARBA" id="ARBA00022679"/>
    </source>
</evidence>
<dbReference type="Gene3D" id="3.40.630.30">
    <property type="match status" value="1"/>
</dbReference>
<keyword evidence="5" id="KW-1185">Reference proteome</keyword>
<dbReference type="PANTHER" id="PTHR43877">
    <property type="entry name" value="AMINOALKYLPHOSPHONATE N-ACETYLTRANSFERASE-RELATED-RELATED"/>
    <property type="match status" value="1"/>
</dbReference>
<name>A0A4R2IX47_9ACTN</name>
<protein>
    <submittedName>
        <fullName evidence="4">Ribosomal protein S18 acetylase RimI-like enzyme</fullName>
    </submittedName>
</protein>
<keyword evidence="4" id="KW-0689">Ribosomal protein</keyword>
<dbReference type="EMBL" id="SLWR01000003">
    <property type="protein sequence ID" value="TCO49462.1"/>
    <property type="molecule type" value="Genomic_DNA"/>
</dbReference>
<evidence type="ECO:0000313" key="5">
    <source>
        <dbReference type="Proteomes" id="UP000295573"/>
    </source>
</evidence>
<dbReference type="InterPro" id="IPR000182">
    <property type="entry name" value="GNAT_dom"/>
</dbReference>
<dbReference type="CDD" id="cd04301">
    <property type="entry name" value="NAT_SF"/>
    <property type="match status" value="1"/>
</dbReference>
<dbReference type="Pfam" id="PF00583">
    <property type="entry name" value="Acetyltransf_1"/>
    <property type="match status" value="1"/>
</dbReference>
<organism evidence="4 5">
    <name type="scientific">Kribbella antiqua</name>
    <dbReference type="NCBI Taxonomy" id="2512217"/>
    <lineage>
        <taxon>Bacteria</taxon>
        <taxon>Bacillati</taxon>
        <taxon>Actinomycetota</taxon>
        <taxon>Actinomycetes</taxon>
        <taxon>Propionibacteriales</taxon>
        <taxon>Kribbellaceae</taxon>
        <taxon>Kribbella</taxon>
    </lineage>
</organism>
<evidence type="ECO:0000259" key="3">
    <source>
        <dbReference type="PROSITE" id="PS51186"/>
    </source>
</evidence>
<keyword evidence="1" id="KW-0808">Transferase</keyword>
<feature type="domain" description="N-acetyltransferase" evidence="3">
    <location>
        <begin position="16"/>
        <end position="173"/>
    </location>
</feature>
<evidence type="ECO:0000313" key="4">
    <source>
        <dbReference type="EMBL" id="TCO49462.1"/>
    </source>
</evidence>
<dbReference type="GO" id="GO:0016747">
    <property type="term" value="F:acyltransferase activity, transferring groups other than amino-acyl groups"/>
    <property type="evidence" value="ECO:0007669"/>
    <property type="project" value="InterPro"/>
</dbReference>
<dbReference type="InterPro" id="IPR016181">
    <property type="entry name" value="Acyl_CoA_acyltransferase"/>
</dbReference>
<gene>
    <name evidence="4" type="ORF">EV646_103441</name>
</gene>
<accession>A0A4R2IX47</accession>
<keyword evidence="2" id="KW-0012">Acyltransferase</keyword>
<dbReference type="AlphaFoldDB" id="A0A4R2IX47"/>
<proteinExistence type="predicted"/>
<reference evidence="4 5" key="1">
    <citation type="journal article" date="2015" name="Stand. Genomic Sci.">
        <title>Genomic Encyclopedia of Bacterial and Archaeal Type Strains, Phase III: the genomes of soil and plant-associated and newly described type strains.</title>
        <authorList>
            <person name="Whitman W.B."/>
            <person name="Woyke T."/>
            <person name="Klenk H.P."/>
            <person name="Zhou Y."/>
            <person name="Lilburn T.G."/>
            <person name="Beck B.J."/>
            <person name="De Vos P."/>
            <person name="Vandamme P."/>
            <person name="Eisen J.A."/>
            <person name="Garrity G."/>
            <person name="Hugenholtz P."/>
            <person name="Kyrpides N.C."/>
        </authorList>
    </citation>
    <scope>NUCLEOTIDE SEQUENCE [LARGE SCALE GENOMIC DNA]</scope>
    <source>
        <strain evidence="4 5">VKM Ac-2541</strain>
    </source>
</reference>
<dbReference type="PROSITE" id="PS51186">
    <property type="entry name" value="GNAT"/>
    <property type="match status" value="1"/>
</dbReference>
<dbReference type="InterPro" id="IPR050832">
    <property type="entry name" value="Bact_Acetyltransf"/>
</dbReference>
<dbReference type="SUPFAM" id="SSF55729">
    <property type="entry name" value="Acyl-CoA N-acyltransferases (Nat)"/>
    <property type="match status" value="1"/>
</dbReference>
<dbReference type="GO" id="GO:0005840">
    <property type="term" value="C:ribosome"/>
    <property type="evidence" value="ECO:0007669"/>
    <property type="project" value="UniProtKB-KW"/>
</dbReference>
<comment type="caution">
    <text evidence="4">The sequence shown here is derived from an EMBL/GenBank/DDBJ whole genome shotgun (WGS) entry which is preliminary data.</text>
</comment>
<sequence length="173" mass="18909">MALIAGEDWGVTDIRLSIRRAVESDDAALLEIDQTSWDATSGFPSYQEAIRDSFFARSGPEAHLVAEYDGEVVGYLRLQDKYPFPEGDGVLTINGLAVAHAHRGIGVASTLLEAAAAEGKRRGARKISLHVHGTNTTARRLYERHGYVVEGIHPNEFLIEGTFIDAVDMAKML</sequence>
<dbReference type="Proteomes" id="UP000295573">
    <property type="component" value="Unassembled WGS sequence"/>
</dbReference>